<protein>
    <submittedName>
        <fullName evidence="1">Uncharacterized protein</fullName>
    </submittedName>
</protein>
<evidence type="ECO:0000313" key="1">
    <source>
        <dbReference type="EMBL" id="CAB4166592.1"/>
    </source>
</evidence>
<organism evidence="1">
    <name type="scientific">uncultured Caudovirales phage</name>
    <dbReference type="NCBI Taxonomy" id="2100421"/>
    <lineage>
        <taxon>Viruses</taxon>
        <taxon>Duplodnaviria</taxon>
        <taxon>Heunggongvirae</taxon>
        <taxon>Uroviricota</taxon>
        <taxon>Caudoviricetes</taxon>
        <taxon>Peduoviridae</taxon>
        <taxon>Maltschvirus</taxon>
        <taxon>Maltschvirus maltsch</taxon>
    </lineage>
</organism>
<sequence>MNDKCKYFISVTGFGKNEVSKEEYIHFERICDFYSKVKGEPATSSFGIMRDGIEISGHIVRVAQKIVDNEKKDK</sequence>
<dbReference type="EMBL" id="LR796795">
    <property type="protein sequence ID" value="CAB4166592.1"/>
    <property type="molecule type" value="Genomic_DNA"/>
</dbReference>
<proteinExistence type="predicted"/>
<reference evidence="1" key="1">
    <citation type="submission" date="2020-04" db="EMBL/GenBank/DDBJ databases">
        <authorList>
            <person name="Chiriac C."/>
            <person name="Salcher M."/>
            <person name="Ghai R."/>
            <person name="Kavagutti S V."/>
        </authorList>
    </citation>
    <scope>NUCLEOTIDE SEQUENCE</scope>
</reference>
<gene>
    <name evidence="1" type="ORF">UFOVP844_38</name>
</gene>
<name>A0A6J5P693_9CAUD</name>
<accession>A0A6J5P693</accession>